<keyword evidence="3" id="KW-1185">Reference proteome</keyword>
<dbReference type="Pfam" id="PF18899">
    <property type="entry name" value="DUF5655"/>
    <property type="match status" value="1"/>
</dbReference>
<sequence>MVSTEELFAGSPEGMSILQEVDRAVRAIGPAEVRVSRSQVAFRRRRGFAFVWRPGRYVRSDVPAVLSVVLPARDPSARWKEVAHPSPRTWMHHLELRSPDEVDDEVDGWLVRAYEAAD</sequence>
<evidence type="ECO:0000313" key="3">
    <source>
        <dbReference type="Proteomes" id="UP001589613"/>
    </source>
</evidence>
<accession>A0ABV5V568</accession>
<name>A0ABV5V568_9MICO</name>
<protein>
    <submittedName>
        <fullName evidence="2">DUF5655 domain-containing protein</fullName>
    </submittedName>
</protein>
<evidence type="ECO:0000313" key="2">
    <source>
        <dbReference type="EMBL" id="MFB9732966.1"/>
    </source>
</evidence>
<organism evidence="2 3">
    <name type="scientific">Ornithinimicrobium kibberense</name>
    <dbReference type="NCBI Taxonomy" id="282060"/>
    <lineage>
        <taxon>Bacteria</taxon>
        <taxon>Bacillati</taxon>
        <taxon>Actinomycetota</taxon>
        <taxon>Actinomycetes</taxon>
        <taxon>Micrococcales</taxon>
        <taxon>Ornithinimicrobiaceae</taxon>
        <taxon>Ornithinimicrobium</taxon>
    </lineage>
</organism>
<evidence type="ECO:0000259" key="1">
    <source>
        <dbReference type="Pfam" id="PF18899"/>
    </source>
</evidence>
<comment type="caution">
    <text evidence="2">The sequence shown here is derived from an EMBL/GenBank/DDBJ whole genome shotgun (WGS) entry which is preliminary data.</text>
</comment>
<feature type="domain" description="DUF5655" evidence="1">
    <location>
        <begin position="5"/>
        <end position="115"/>
    </location>
</feature>
<dbReference type="Proteomes" id="UP001589613">
    <property type="component" value="Unassembled WGS sequence"/>
</dbReference>
<gene>
    <name evidence="2" type="ORF">ACFFN0_13025</name>
</gene>
<dbReference type="InterPro" id="IPR043714">
    <property type="entry name" value="DUF5655"/>
</dbReference>
<dbReference type="EMBL" id="JBHMAX010000023">
    <property type="protein sequence ID" value="MFB9732966.1"/>
    <property type="molecule type" value="Genomic_DNA"/>
</dbReference>
<dbReference type="RefSeq" id="WP_238330411.1">
    <property type="nucleotide sequence ID" value="NZ_JBHMAX010000023.1"/>
</dbReference>
<reference evidence="2 3" key="1">
    <citation type="submission" date="2024-09" db="EMBL/GenBank/DDBJ databases">
        <authorList>
            <person name="Sun Q."/>
            <person name="Mori K."/>
        </authorList>
    </citation>
    <scope>NUCLEOTIDE SEQUENCE [LARGE SCALE GENOMIC DNA]</scope>
    <source>
        <strain evidence="2 3">JCM 12763</strain>
    </source>
</reference>
<proteinExistence type="predicted"/>